<feature type="chain" id="PRO_5036335360" evidence="2">
    <location>
        <begin position="26"/>
        <end position="279"/>
    </location>
</feature>
<gene>
    <name evidence="3" type="ORF">TAT_000006500</name>
    <name evidence="4" type="ORF">TAV_000006300</name>
</gene>
<organism evidence="4">
    <name type="scientific">Theileria annulata</name>
    <dbReference type="NCBI Taxonomy" id="5874"/>
    <lineage>
        <taxon>Eukaryota</taxon>
        <taxon>Sar</taxon>
        <taxon>Alveolata</taxon>
        <taxon>Apicomplexa</taxon>
        <taxon>Aconoidasida</taxon>
        <taxon>Piroplasmida</taxon>
        <taxon>Theileriidae</taxon>
        <taxon>Theileria</taxon>
    </lineage>
</organism>
<dbReference type="Pfam" id="PF04385">
    <property type="entry name" value="FAINT"/>
    <property type="match status" value="1"/>
</dbReference>
<dbReference type="VEuPathDB" id="PiroplasmaDB:TA18880"/>
<keyword evidence="2" id="KW-0732">Signal</keyword>
<feature type="signal peptide" evidence="2">
    <location>
        <begin position="1"/>
        <end position="25"/>
    </location>
</feature>
<dbReference type="EMBL" id="UIVS01000001">
    <property type="protein sequence ID" value="SVP89374.1"/>
    <property type="molecule type" value="Genomic_DNA"/>
</dbReference>
<feature type="region of interest" description="Disordered" evidence="1">
    <location>
        <begin position="258"/>
        <end position="279"/>
    </location>
</feature>
<evidence type="ECO:0000256" key="1">
    <source>
        <dbReference type="SAM" id="MobiDB-lite"/>
    </source>
</evidence>
<sequence length="279" mass="31907">MKKWIISISLLYYITFINQWNFVESHPTSLSNDSTTTETAPETNPNSISSESSKSTNALSSSYHAGTSIICPESSISTQIKNTQSTYEFDYSRDDDFHKYTPKDGHVFSKVSMGTDVLWESTDDIYGIEVMFIEGVRYLAILLQDNTFILFLQLAGTWKDITDTKCDVSKLKFLDENDTELNSSDYKVFIFRFFFTYTFNTGVNCKKITYNNRDVWKHDDDTKFSSLKSFSFGLGSNKFFVKNQFNQTKDLGIIQSISPTKLQTQSPTPETKPTPPNQE</sequence>
<protein>
    <submittedName>
        <fullName evidence="4">SfiI-subtelomeric related protein family member, putative</fullName>
    </submittedName>
</protein>
<proteinExistence type="predicted"/>
<evidence type="ECO:0000256" key="2">
    <source>
        <dbReference type="SAM" id="SignalP"/>
    </source>
</evidence>
<evidence type="ECO:0000313" key="3">
    <source>
        <dbReference type="EMBL" id="SVP88194.1"/>
    </source>
</evidence>
<reference evidence="4" key="1">
    <citation type="submission" date="2018-07" db="EMBL/GenBank/DDBJ databases">
        <authorList>
            <person name="Quirk P.G."/>
            <person name="Krulwich T.A."/>
        </authorList>
    </citation>
    <scope>NUCLEOTIDE SEQUENCE</scope>
    <source>
        <strain evidence="4">Anand</strain>
    </source>
</reference>
<evidence type="ECO:0000313" key="4">
    <source>
        <dbReference type="EMBL" id="SVP89374.1"/>
    </source>
</evidence>
<dbReference type="AlphaFoldDB" id="A0A3B0MI17"/>
<feature type="region of interest" description="Disordered" evidence="1">
    <location>
        <begin position="31"/>
        <end position="55"/>
    </location>
</feature>
<accession>A0A3B0MI17</accession>
<feature type="compositionally biased region" description="Polar residues" evidence="1">
    <location>
        <begin position="258"/>
        <end position="269"/>
    </location>
</feature>
<dbReference type="InterPro" id="IPR007480">
    <property type="entry name" value="DUF529"/>
</dbReference>
<feature type="compositionally biased region" description="Low complexity" evidence="1">
    <location>
        <begin position="34"/>
        <end position="55"/>
    </location>
</feature>
<name>A0A3B0MI17_THEAN</name>
<feature type="compositionally biased region" description="Pro residues" evidence="1">
    <location>
        <begin position="270"/>
        <end position="279"/>
    </location>
</feature>
<dbReference type="EMBL" id="UIVT01000001">
    <property type="protein sequence ID" value="SVP88194.1"/>
    <property type="molecule type" value="Genomic_DNA"/>
</dbReference>